<proteinExistence type="predicted"/>
<evidence type="ECO:0000313" key="2">
    <source>
        <dbReference type="Proteomes" id="UP001339911"/>
    </source>
</evidence>
<reference evidence="1 2" key="1">
    <citation type="submission" date="2024-01" db="EMBL/GenBank/DDBJ databases">
        <title>Genome insights into Plantactinospora veratri sp. nov.</title>
        <authorList>
            <person name="Wang L."/>
        </authorList>
    </citation>
    <scope>NUCLEOTIDE SEQUENCE [LARGE SCALE GENOMIC DNA]</scope>
    <source>
        <strain evidence="1 2">NEAU-FHS4</strain>
    </source>
</reference>
<dbReference type="InterPro" id="IPR018114">
    <property type="entry name" value="TRYPSIN_HIS"/>
</dbReference>
<protein>
    <recommendedName>
        <fullName evidence="3">Trypsin-like serine protease</fullName>
    </recommendedName>
</protein>
<sequence length="284" mass="31279">MPSRNSYLVRIRPRDKPDAPPGYTVGFLVSSHWVITAGHCLARLAQDEPVTMTLAGNGTVDGRVVRIAQRDDLGLICVTGTLPRAVVRPVLARAADNDGWVAPARPEASPHRLTGSVLNADLRHRCAGGGEIAALELKVEQELGDYHGYSGGPVERVRRPSDEPGPPAVLGMLVEQAPKWNRSGDATNVLIAVQAEYALAELDVLADARRIAQENTRALQRAYDAEPAALTEELRELNVLGDQLDRMISRGLLGRRKARRFLHKVLDRTLRYWIARSSRDRIRT</sequence>
<comment type="caution">
    <text evidence="1">The sequence shown here is derived from an EMBL/GenBank/DDBJ whole genome shotgun (WGS) entry which is preliminary data.</text>
</comment>
<evidence type="ECO:0008006" key="3">
    <source>
        <dbReference type="Google" id="ProtNLM"/>
    </source>
</evidence>
<dbReference type="SUPFAM" id="SSF50494">
    <property type="entry name" value="Trypsin-like serine proteases"/>
    <property type="match status" value="1"/>
</dbReference>
<accession>A0ABU7SJ73</accession>
<name>A0ABU7SJ73_9ACTN</name>
<dbReference type="PROSITE" id="PS00134">
    <property type="entry name" value="TRYPSIN_HIS"/>
    <property type="match status" value="1"/>
</dbReference>
<evidence type="ECO:0000313" key="1">
    <source>
        <dbReference type="EMBL" id="MEE6310021.1"/>
    </source>
</evidence>
<gene>
    <name evidence="1" type="ORF">V1634_24615</name>
</gene>
<keyword evidence="2" id="KW-1185">Reference proteome</keyword>
<dbReference type="InterPro" id="IPR009003">
    <property type="entry name" value="Peptidase_S1_PA"/>
</dbReference>
<organism evidence="1 2">
    <name type="scientific">Plantactinospora veratri</name>
    <dbReference type="NCBI Taxonomy" id="1436122"/>
    <lineage>
        <taxon>Bacteria</taxon>
        <taxon>Bacillati</taxon>
        <taxon>Actinomycetota</taxon>
        <taxon>Actinomycetes</taxon>
        <taxon>Micromonosporales</taxon>
        <taxon>Micromonosporaceae</taxon>
        <taxon>Plantactinospora</taxon>
    </lineage>
</organism>
<dbReference type="RefSeq" id="WP_331210244.1">
    <property type="nucleotide sequence ID" value="NZ_JAZGQL010000020.1"/>
</dbReference>
<dbReference type="EMBL" id="JAZGQL010000020">
    <property type="protein sequence ID" value="MEE6310021.1"/>
    <property type="molecule type" value="Genomic_DNA"/>
</dbReference>
<dbReference type="Proteomes" id="UP001339911">
    <property type="component" value="Unassembled WGS sequence"/>
</dbReference>